<protein>
    <submittedName>
        <fullName evidence="2">Uncharacterized protein</fullName>
    </submittedName>
</protein>
<dbReference type="Proteomes" id="UP001273166">
    <property type="component" value="Unassembled WGS sequence"/>
</dbReference>
<sequence length="108" mass="12069">MGPATVFCGGWLWTLGQPGLKRFKMIDSPWFEAAVDYVSALHTTWLALYILVLYYDRRSQFRILDGGGGKGSDHGAATEEPFANANCYLLAGRSRRAFWLVPSHTPIM</sequence>
<comment type="caution">
    <text evidence="2">The sequence shown here is derived from an EMBL/GenBank/DDBJ whole genome shotgun (WGS) entry which is preliminary data.</text>
</comment>
<keyword evidence="1" id="KW-1133">Transmembrane helix</keyword>
<proteinExistence type="predicted"/>
<name>A0AAJ0GNX5_9PEZI</name>
<reference evidence="2" key="1">
    <citation type="journal article" date="2023" name="Mol. Phylogenet. Evol.">
        <title>Genome-scale phylogeny and comparative genomics of the fungal order Sordariales.</title>
        <authorList>
            <person name="Hensen N."/>
            <person name="Bonometti L."/>
            <person name="Westerberg I."/>
            <person name="Brannstrom I.O."/>
            <person name="Guillou S."/>
            <person name="Cros-Aarteil S."/>
            <person name="Calhoun S."/>
            <person name="Haridas S."/>
            <person name="Kuo A."/>
            <person name="Mondo S."/>
            <person name="Pangilinan J."/>
            <person name="Riley R."/>
            <person name="LaButti K."/>
            <person name="Andreopoulos B."/>
            <person name="Lipzen A."/>
            <person name="Chen C."/>
            <person name="Yan M."/>
            <person name="Daum C."/>
            <person name="Ng V."/>
            <person name="Clum A."/>
            <person name="Steindorff A."/>
            <person name="Ohm R.A."/>
            <person name="Martin F."/>
            <person name="Silar P."/>
            <person name="Natvig D.O."/>
            <person name="Lalanne C."/>
            <person name="Gautier V."/>
            <person name="Ament-Velasquez S.L."/>
            <person name="Kruys A."/>
            <person name="Hutchinson M.I."/>
            <person name="Powell A.J."/>
            <person name="Barry K."/>
            <person name="Miller A.N."/>
            <person name="Grigoriev I.V."/>
            <person name="Debuchy R."/>
            <person name="Gladieux P."/>
            <person name="Hiltunen Thoren M."/>
            <person name="Johannesson H."/>
        </authorList>
    </citation>
    <scope>NUCLEOTIDE SEQUENCE</scope>
    <source>
        <strain evidence="2">CBS 333.67</strain>
    </source>
</reference>
<keyword evidence="1" id="KW-0812">Transmembrane</keyword>
<dbReference type="GeneID" id="87889870"/>
<evidence type="ECO:0000313" key="3">
    <source>
        <dbReference type="Proteomes" id="UP001273166"/>
    </source>
</evidence>
<feature type="transmembrane region" description="Helical" evidence="1">
    <location>
        <begin position="37"/>
        <end position="55"/>
    </location>
</feature>
<keyword evidence="3" id="KW-1185">Reference proteome</keyword>
<accession>A0AAJ0GNX5</accession>
<evidence type="ECO:0000256" key="1">
    <source>
        <dbReference type="SAM" id="Phobius"/>
    </source>
</evidence>
<dbReference type="RefSeq" id="XP_062719176.1">
    <property type="nucleotide sequence ID" value="XM_062871041.1"/>
</dbReference>
<evidence type="ECO:0000313" key="2">
    <source>
        <dbReference type="EMBL" id="KAK3303396.1"/>
    </source>
</evidence>
<organism evidence="2 3">
    <name type="scientific">Chaetomium strumarium</name>
    <dbReference type="NCBI Taxonomy" id="1170767"/>
    <lineage>
        <taxon>Eukaryota</taxon>
        <taxon>Fungi</taxon>
        <taxon>Dikarya</taxon>
        <taxon>Ascomycota</taxon>
        <taxon>Pezizomycotina</taxon>
        <taxon>Sordariomycetes</taxon>
        <taxon>Sordariomycetidae</taxon>
        <taxon>Sordariales</taxon>
        <taxon>Chaetomiaceae</taxon>
        <taxon>Chaetomium</taxon>
    </lineage>
</organism>
<dbReference type="AlphaFoldDB" id="A0AAJ0GNX5"/>
<gene>
    <name evidence="2" type="ORF">B0T15DRAFT_576758</name>
</gene>
<keyword evidence="1" id="KW-0472">Membrane</keyword>
<reference evidence="2" key="2">
    <citation type="submission" date="2023-06" db="EMBL/GenBank/DDBJ databases">
        <authorList>
            <consortium name="Lawrence Berkeley National Laboratory"/>
            <person name="Mondo S.J."/>
            <person name="Hensen N."/>
            <person name="Bonometti L."/>
            <person name="Westerberg I."/>
            <person name="Brannstrom I.O."/>
            <person name="Guillou S."/>
            <person name="Cros-Aarteil S."/>
            <person name="Calhoun S."/>
            <person name="Haridas S."/>
            <person name="Kuo A."/>
            <person name="Pangilinan J."/>
            <person name="Riley R."/>
            <person name="Labutti K."/>
            <person name="Andreopoulos B."/>
            <person name="Lipzen A."/>
            <person name="Chen C."/>
            <person name="Yanf M."/>
            <person name="Daum C."/>
            <person name="Ng V."/>
            <person name="Clum A."/>
            <person name="Steindorff A."/>
            <person name="Ohm R."/>
            <person name="Martin F."/>
            <person name="Silar P."/>
            <person name="Natvig D."/>
            <person name="Lalanne C."/>
            <person name="Gautier V."/>
            <person name="Ament-Velasquez S.L."/>
            <person name="Kruys A."/>
            <person name="Hutchinson M.I."/>
            <person name="Powell A.J."/>
            <person name="Barry K."/>
            <person name="Miller A.N."/>
            <person name="Grigoriev I.V."/>
            <person name="Debuchy R."/>
            <person name="Gladieux P."/>
            <person name="Thoren M.H."/>
            <person name="Johannesson H."/>
        </authorList>
    </citation>
    <scope>NUCLEOTIDE SEQUENCE</scope>
    <source>
        <strain evidence="2">CBS 333.67</strain>
    </source>
</reference>
<dbReference type="EMBL" id="JAUDZG010000006">
    <property type="protein sequence ID" value="KAK3303396.1"/>
    <property type="molecule type" value="Genomic_DNA"/>
</dbReference>